<accession>A0ABT8EK90</accession>
<dbReference type="InterPro" id="IPR008767">
    <property type="entry name" value="Phage_SPP1_head-tail_adaptor"/>
</dbReference>
<keyword evidence="2" id="KW-1185">Reference proteome</keyword>
<evidence type="ECO:0000313" key="1">
    <source>
        <dbReference type="EMBL" id="MDN4121718.1"/>
    </source>
</evidence>
<protein>
    <submittedName>
        <fullName evidence="1">Phage head closure protein</fullName>
    </submittedName>
</protein>
<gene>
    <name evidence="1" type="ORF">LMS43_10490</name>
</gene>
<reference evidence="1" key="1">
    <citation type="submission" date="2021-11" db="EMBL/GenBank/DDBJ databases">
        <title>Draft genome sequence of Alcaligenes endophyticus type strain CCUG 75668T.</title>
        <authorList>
            <person name="Salva-Serra F."/>
            <person name="Duran R.E."/>
            <person name="Seeger M."/>
            <person name="Moore E.R.B."/>
            <person name="Jaen-Luchoro D."/>
        </authorList>
    </citation>
    <scope>NUCLEOTIDE SEQUENCE</scope>
    <source>
        <strain evidence="1">CCUG 75668</strain>
    </source>
</reference>
<comment type="caution">
    <text evidence="1">The sequence shown here is derived from an EMBL/GenBank/DDBJ whole genome shotgun (WGS) entry which is preliminary data.</text>
</comment>
<dbReference type="NCBIfam" id="TIGR01563">
    <property type="entry name" value="gp16_SPP1"/>
    <property type="match status" value="1"/>
</dbReference>
<proteinExistence type="predicted"/>
<sequence>MKDKEGLAAGLLNRRIIIQQREGVQDAAGQPTTAWVTVATAWAWIKGPTGMAVAKGGLLGQSTVDDAVSPYSFRIRYRVGVKKGMRVVLRGEVYEVREVRHDQEGAEWTDLVCKHGVKNG</sequence>
<dbReference type="Gene3D" id="2.40.10.270">
    <property type="entry name" value="Bacteriophage SPP1 head-tail adaptor protein"/>
    <property type="match status" value="1"/>
</dbReference>
<evidence type="ECO:0000313" key="2">
    <source>
        <dbReference type="Proteomes" id="UP001168613"/>
    </source>
</evidence>
<dbReference type="Pfam" id="PF05521">
    <property type="entry name" value="Phage_HCP"/>
    <property type="match status" value="1"/>
</dbReference>
<organism evidence="1 2">
    <name type="scientific">Alcaligenes endophyticus</name>
    <dbReference type="NCBI Taxonomy" id="1929088"/>
    <lineage>
        <taxon>Bacteria</taxon>
        <taxon>Pseudomonadati</taxon>
        <taxon>Pseudomonadota</taxon>
        <taxon>Betaproteobacteria</taxon>
        <taxon>Burkholderiales</taxon>
        <taxon>Alcaligenaceae</taxon>
        <taxon>Alcaligenes</taxon>
    </lineage>
</organism>
<name>A0ABT8EK90_9BURK</name>
<dbReference type="RefSeq" id="WP_266124385.1">
    <property type="nucleotide sequence ID" value="NZ_JAJHNU010000002.1"/>
</dbReference>
<dbReference type="EMBL" id="JAJHNU010000002">
    <property type="protein sequence ID" value="MDN4121718.1"/>
    <property type="molecule type" value="Genomic_DNA"/>
</dbReference>
<dbReference type="InterPro" id="IPR038666">
    <property type="entry name" value="SSP1_head-tail_sf"/>
</dbReference>
<dbReference type="Proteomes" id="UP001168613">
    <property type="component" value="Unassembled WGS sequence"/>
</dbReference>